<feature type="compositionally biased region" description="Basic and acidic residues" evidence="1">
    <location>
        <begin position="8"/>
        <end position="19"/>
    </location>
</feature>
<protein>
    <submittedName>
        <fullName evidence="4">MerR family transcriptional regulator</fullName>
    </submittedName>
</protein>
<feature type="region of interest" description="Disordered" evidence="1">
    <location>
        <begin position="1"/>
        <end position="24"/>
    </location>
</feature>
<feature type="transmembrane region" description="Helical" evidence="2">
    <location>
        <begin position="31"/>
        <end position="56"/>
    </location>
</feature>
<dbReference type="EMBL" id="JAOTML010000003">
    <property type="protein sequence ID" value="MCY3053048.1"/>
    <property type="molecule type" value="Genomic_DNA"/>
</dbReference>
<keyword evidence="2" id="KW-0812">Transmembrane</keyword>
<keyword evidence="2" id="KW-1133">Transmembrane helix</keyword>
<accession>A0A109REC1</accession>
<gene>
    <name evidence="4" type="ORF">I6G68_07120</name>
    <name evidence="3" type="ORF">ODY43_03510</name>
</gene>
<dbReference type="EMBL" id="CP065662">
    <property type="protein sequence ID" value="QPS01130.1"/>
    <property type="molecule type" value="Genomic_DNA"/>
</dbReference>
<keyword evidence="2" id="KW-0472">Membrane</keyword>
<keyword evidence="6" id="KW-1185">Reference proteome</keyword>
<proteinExistence type="predicted"/>
<evidence type="ECO:0000256" key="2">
    <source>
        <dbReference type="SAM" id="Phobius"/>
    </source>
</evidence>
<evidence type="ECO:0000313" key="6">
    <source>
        <dbReference type="Proteomes" id="UP001069145"/>
    </source>
</evidence>
<dbReference type="Proteomes" id="UP001069145">
    <property type="component" value="Unassembled WGS sequence"/>
</dbReference>
<dbReference type="AlphaFoldDB" id="A0A109REC1"/>
<name>A0A109REC1_9LACT</name>
<dbReference type="KEGG" id="aun:AWM73_02930"/>
<sequence>MSNSTNWKEQREKAYEKSERKKRRKKRWGKLFTWAMLLALVSGVVISLGVAVYGYFF</sequence>
<evidence type="ECO:0000313" key="3">
    <source>
        <dbReference type="EMBL" id="MCY3053048.1"/>
    </source>
</evidence>
<evidence type="ECO:0000313" key="4">
    <source>
        <dbReference type="EMBL" id="QPS01130.1"/>
    </source>
</evidence>
<dbReference type="RefSeq" id="WP_060778013.1">
    <property type="nucleotide sequence ID" value="NZ_CAJHLF010000003.1"/>
</dbReference>
<organism evidence="4 5">
    <name type="scientific">Aerococcus urinae</name>
    <dbReference type="NCBI Taxonomy" id="1376"/>
    <lineage>
        <taxon>Bacteria</taxon>
        <taxon>Bacillati</taxon>
        <taxon>Bacillota</taxon>
        <taxon>Bacilli</taxon>
        <taxon>Lactobacillales</taxon>
        <taxon>Aerococcaceae</taxon>
        <taxon>Aerococcus</taxon>
    </lineage>
</organism>
<evidence type="ECO:0000313" key="5">
    <source>
        <dbReference type="Proteomes" id="UP000594771"/>
    </source>
</evidence>
<dbReference type="GeneID" id="86858850"/>
<dbReference type="Proteomes" id="UP000594771">
    <property type="component" value="Chromosome"/>
</dbReference>
<reference evidence="4 5" key="1">
    <citation type="submission" date="2020-12" db="EMBL/GenBank/DDBJ databases">
        <title>FDA dAtabase for Regulatory Grade micrObial Sequences (FDA-ARGOS): Supporting development and validation of Infectious Disease Dx tests.</title>
        <authorList>
            <person name="Sproer C."/>
            <person name="Gronow S."/>
            <person name="Severitt S."/>
            <person name="Schroder I."/>
            <person name="Tallon L."/>
            <person name="Sadzewicz L."/>
            <person name="Zhao X."/>
            <person name="Boylan J."/>
            <person name="Ott S."/>
            <person name="Bowen H."/>
            <person name="Vavikolanu K."/>
            <person name="Mehta A."/>
            <person name="Aluvathingal J."/>
            <person name="Nadendla S."/>
            <person name="Lowell S."/>
            <person name="Myers T."/>
            <person name="Yan Y."/>
            <person name="Sichtig H."/>
        </authorList>
    </citation>
    <scope>NUCLEOTIDE SEQUENCE [LARGE SCALE GENOMIC DNA]</scope>
    <source>
        <strain evidence="4 5">FDAARGOS_911</strain>
    </source>
</reference>
<evidence type="ECO:0000256" key="1">
    <source>
        <dbReference type="SAM" id="MobiDB-lite"/>
    </source>
</evidence>
<reference evidence="3" key="2">
    <citation type="submission" date="2022-09" db="EMBL/GenBank/DDBJ databases">
        <title>Aerococcus urinae taxonomy study.</title>
        <authorList>
            <person name="Christensen J."/>
            <person name="Senneby E."/>
        </authorList>
    </citation>
    <scope>NUCLEOTIDE SEQUENCE</scope>
    <source>
        <strain evidence="3">NLD-066-U95</strain>
    </source>
</reference>